<comment type="similarity">
    <text evidence="1">Belongs to the bacterial solute-binding protein 5 family.</text>
</comment>
<evidence type="ECO:0000313" key="7">
    <source>
        <dbReference type="Proteomes" id="UP000780875"/>
    </source>
</evidence>
<dbReference type="Pfam" id="PF00496">
    <property type="entry name" value="SBP_bac_5"/>
    <property type="match status" value="1"/>
</dbReference>
<evidence type="ECO:0000256" key="4">
    <source>
        <dbReference type="SAM" id="SignalP"/>
    </source>
</evidence>
<dbReference type="EMBL" id="JAIQZJ010000001">
    <property type="protein sequence ID" value="MBZ5737095.1"/>
    <property type="molecule type" value="Genomic_DNA"/>
</dbReference>
<dbReference type="PROSITE" id="PS51257">
    <property type="entry name" value="PROKAR_LIPOPROTEIN"/>
    <property type="match status" value="1"/>
</dbReference>
<dbReference type="InterPro" id="IPR030678">
    <property type="entry name" value="Peptide/Ni-bd"/>
</dbReference>
<evidence type="ECO:0000313" key="6">
    <source>
        <dbReference type="EMBL" id="MBZ5737095.1"/>
    </source>
</evidence>
<accession>A0ABS7U806</accession>
<dbReference type="InterPro" id="IPR039424">
    <property type="entry name" value="SBP_5"/>
</dbReference>
<dbReference type="PANTHER" id="PTHR30290:SF9">
    <property type="entry name" value="OLIGOPEPTIDE-BINDING PROTEIN APPA"/>
    <property type="match status" value="1"/>
</dbReference>
<keyword evidence="7" id="KW-1185">Reference proteome</keyword>
<dbReference type="CDD" id="cd00995">
    <property type="entry name" value="PBP2_NikA_DppA_OppA_like"/>
    <property type="match status" value="1"/>
</dbReference>
<organism evidence="6 7">
    <name type="scientific">Nocardioides mangrovi</name>
    <dbReference type="NCBI Taxonomy" id="2874580"/>
    <lineage>
        <taxon>Bacteria</taxon>
        <taxon>Bacillati</taxon>
        <taxon>Actinomycetota</taxon>
        <taxon>Actinomycetes</taxon>
        <taxon>Propionibacteriales</taxon>
        <taxon>Nocardioidaceae</taxon>
        <taxon>Nocardioides</taxon>
    </lineage>
</organism>
<reference evidence="6 7" key="1">
    <citation type="submission" date="2021-09" db="EMBL/GenBank/DDBJ databases">
        <title>Whole genome sequence of Nocardioides sp. GBK3QG-3.</title>
        <authorList>
            <person name="Tuo L."/>
        </authorList>
    </citation>
    <scope>NUCLEOTIDE SEQUENCE [LARGE SCALE GENOMIC DNA]</scope>
    <source>
        <strain evidence="6 7">GBK3QG-3</strain>
    </source>
</reference>
<comment type="caution">
    <text evidence="6">The sequence shown here is derived from an EMBL/GenBank/DDBJ whole genome shotgun (WGS) entry which is preliminary data.</text>
</comment>
<evidence type="ECO:0000256" key="2">
    <source>
        <dbReference type="ARBA" id="ARBA00022448"/>
    </source>
</evidence>
<dbReference type="SUPFAM" id="SSF53850">
    <property type="entry name" value="Periplasmic binding protein-like II"/>
    <property type="match status" value="1"/>
</dbReference>
<dbReference type="InterPro" id="IPR000914">
    <property type="entry name" value="SBP_5_dom"/>
</dbReference>
<dbReference type="PANTHER" id="PTHR30290">
    <property type="entry name" value="PERIPLASMIC BINDING COMPONENT OF ABC TRANSPORTER"/>
    <property type="match status" value="1"/>
</dbReference>
<protein>
    <submittedName>
        <fullName evidence="6">ABC transporter substrate-binding protein</fullName>
    </submittedName>
</protein>
<gene>
    <name evidence="6" type="ORF">K8U61_02880</name>
</gene>
<dbReference type="PIRSF" id="PIRSF002741">
    <property type="entry name" value="MppA"/>
    <property type="match status" value="1"/>
</dbReference>
<proteinExistence type="inferred from homology"/>
<evidence type="ECO:0000256" key="3">
    <source>
        <dbReference type="ARBA" id="ARBA00022729"/>
    </source>
</evidence>
<name>A0ABS7U806_9ACTN</name>
<keyword evidence="3 4" id="KW-0732">Signal</keyword>
<dbReference type="Gene3D" id="3.10.105.10">
    <property type="entry name" value="Dipeptide-binding Protein, Domain 3"/>
    <property type="match status" value="1"/>
</dbReference>
<dbReference type="Proteomes" id="UP000780875">
    <property type="component" value="Unassembled WGS sequence"/>
</dbReference>
<sequence length="552" mass="57565">MIQRNRTIAATIGVAVLALGGTACSGSDSDGAAPSGAAVSSIGADQLTTGTASGDLDAVTWYGGYRPVITLDPIGLADYPEETAIPNMCEPLMKVTPDYGLEPGLATKGAYTDDTHYVITIRTDVTFWDGKPMTAEDVAYSLGRNLDPTYASNYSGAFAQVTGVKATGDDTVTVTLKQRSRSFEQALGTLGAAVVEKAFAEKAGRAFGSPSTGVMCTGPFEFQSYDGTSRLVMKKNPDYWDADGAAHASTFTFVYPTDPAALANGLESGKIDGALSLPSTLADQLQDSSAGTLYVGQEGSTPINVDLLFTAADGPSADPKVRQALSTAIDRAGIAKTVFAGTADPLYKVSGPGVWGYATSTYDDAYQDFVADADPEAATKLLAEAGVADQQITFGYPAGDAESEQVATVVQQEAQQIGLDIKLVGIPNQQYGALFADPSAREPYDLILTKNYIELPEPMNLDALVGSDAGNMNFSGYHDDAVEQALAEADRTEDDDARAELVVGAEAKLADALPVIPIAQPRALVFEGSKVTGSTLTFSFMTSPWAAAVGAK</sequence>
<dbReference type="Gene3D" id="3.40.190.10">
    <property type="entry name" value="Periplasmic binding protein-like II"/>
    <property type="match status" value="1"/>
</dbReference>
<keyword evidence="2" id="KW-0813">Transport</keyword>
<dbReference type="Gene3D" id="3.90.76.10">
    <property type="entry name" value="Dipeptide-binding Protein, Domain 1"/>
    <property type="match status" value="1"/>
</dbReference>
<evidence type="ECO:0000256" key="1">
    <source>
        <dbReference type="ARBA" id="ARBA00005695"/>
    </source>
</evidence>
<evidence type="ECO:0000259" key="5">
    <source>
        <dbReference type="Pfam" id="PF00496"/>
    </source>
</evidence>
<dbReference type="RefSeq" id="WP_224121456.1">
    <property type="nucleotide sequence ID" value="NZ_JAIQZJ010000001.1"/>
</dbReference>
<feature type="domain" description="Solute-binding protein family 5" evidence="5">
    <location>
        <begin position="101"/>
        <end position="461"/>
    </location>
</feature>
<feature type="signal peptide" evidence="4">
    <location>
        <begin position="1"/>
        <end position="25"/>
    </location>
</feature>
<feature type="chain" id="PRO_5045482870" evidence="4">
    <location>
        <begin position="26"/>
        <end position="552"/>
    </location>
</feature>